<dbReference type="OrthoDB" id="3034217at2"/>
<dbReference type="InterPro" id="IPR033469">
    <property type="entry name" value="CYTH-like_dom_sf"/>
</dbReference>
<protein>
    <submittedName>
        <fullName evidence="2">Adenylate cyclase</fullName>
    </submittedName>
</protein>
<gene>
    <name evidence="2" type="ORF">CPA45_04705</name>
</gene>
<comment type="caution">
    <text evidence="2">The sequence shown here is derived from an EMBL/GenBank/DDBJ whole genome shotgun (WGS) entry which is preliminary data.</text>
</comment>
<feature type="domain" description="CYTH" evidence="1">
    <location>
        <begin position="10"/>
        <end position="208"/>
    </location>
</feature>
<sequence>MKNSNINLAVNEVELKLALPSAHTKTLLTHPMLAGTAPLKQYLVNTYFDTPSGDLAKSKIAVRLRQIDDRILQTVKTAGHGGGGLSSRQEWEWQLTSQQLDQKALQQLPPFQGKLAVYLGQLAPTLRTDFTRHSWQLTWQGSHIELVLDEGEITSGSARAPICEIELELKAGEPEALWALALTLAESVPLRPSDSSKAARGNALAIKQWALPEASTPAQWLHRATVALDAHHDSGQNEHLRAAQHALNNLATHPSLDVGLNSLAQQLNKALNADGQPSTAYGHTALTLANRLAAQTPLR</sequence>
<dbReference type="SMART" id="SM01118">
    <property type="entry name" value="CYTH"/>
    <property type="match status" value="1"/>
</dbReference>
<dbReference type="Pfam" id="PF01928">
    <property type="entry name" value="CYTH"/>
    <property type="match status" value="1"/>
</dbReference>
<proteinExistence type="predicted"/>
<keyword evidence="3" id="KW-1185">Reference proteome</keyword>
<name>A0A2A4HRG8_9GAMM</name>
<dbReference type="GO" id="GO:0046872">
    <property type="term" value="F:metal ion binding"/>
    <property type="evidence" value="ECO:0007669"/>
    <property type="project" value="TreeGrafter"/>
</dbReference>
<dbReference type="InterPro" id="IPR039013">
    <property type="entry name" value="YgiF"/>
</dbReference>
<dbReference type="Proteomes" id="UP000218677">
    <property type="component" value="Unassembled WGS sequence"/>
</dbReference>
<dbReference type="Gene3D" id="2.40.320.10">
    <property type="entry name" value="Hypothetical Protein Pfu-838710-001"/>
    <property type="match status" value="1"/>
</dbReference>
<dbReference type="CDD" id="cd07756">
    <property type="entry name" value="CYTH-like_Pase_CHAD"/>
    <property type="match status" value="1"/>
</dbReference>
<reference evidence="3" key="1">
    <citation type="submission" date="2017-09" db="EMBL/GenBank/DDBJ databases">
        <authorList>
            <person name="Cho G.-S."/>
            <person name="Oguntoyinbo F.A."/>
            <person name="Cnockaert M."/>
            <person name="Kabisch J."/>
            <person name="Neve H."/>
            <person name="Bockelmann W."/>
            <person name="Wenning M."/>
            <person name="Franz C.M."/>
            <person name="Vandamme P."/>
        </authorList>
    </citation>
    <scope>NUCLEOTIDE SEQUENCE [LARGE SCALE GENOMIC DNA]</scope>
    <source>
        <strain evidence="3">MBT G8648</strain>
    </source>
</reference>
<accession>A0A2A4HRG8</accession>
<dbReference type="PROSITE" id="PS51707">
    <property type="entry name" value="CYTH"/>
    <property type="match status" value="1"/>
</dbReference>
<organism evidence="2 3">
    <name type="scientific">Vreelandella nigrificans</name>
    <dbReference type="NCBI Taxonomy" id="2042704"/>
    <lineage>
        <taxon>Bacteria</taxon>
        <taxon>Pseudomonadati</taxon>
        <taxon>Pseudomonadota</taxon>
        <taxon>Gammaproteobacteria</taxon>
        <taxon>Oceanospirillales</taxon>
        <taxon>Halomonadaceae</taxon>
        <taxon>Vreelandella</taxon>
    </lineage>
</organism>
<dbReference type="PANTHER" id="PTHR39569">
    <property type="entry name" value="INORGANIC TRIPHOSPHATASE"/>
    <property type="match status" value="1"/>
</dbReference>
<dbReference type="SUPFAM" id="SSF55154">
    <property type="entry name" value="CYTH-like phosphatases"/>
    <property type="match status" value="1"/>
</dbReference>
<dbReference type="PANTHER" id="PTHR39569:SF1">
    <property type="entry name" value="INORGANIC TRIPHOSPHATASE"/>
    <property type="match status" value="1"/>
</dbReference>
<dbReference type="EMBL" id="NWUX01000002">
    <property type="protein sequence ID" value="PCF97007.1"/>
    <property type="molecule type" value="Genomic_DNA"/>
</dbReference>
<evidence type="ECO:0000259" key="1">
    <source>
        <dbReference type="PROSITE" id="PS51707"/>
    </source>
</evidence>
<evidence type="ECO:0000313" key="3">
    <source>
        <dbReference type="Proteomes" id="UP000218677"/>
    </source>
</evidence>
<dbReference type="GO" id="GO:0050355">
    <property type="term" value="F:inorganic triphosphate phosphatase activity"/>
    <property type="evidence" value="ECO:0007669"/>
    <property type="project" value="InterPro"/>
</dbReference>
<dbReference type="RefSeq" id="WP_096650459.1">
    <property type="nucleotide sequence ID" value="NZ_NWUX01000002.1"/>
</dbReference>
<dbReference type="AlphaFoldDB" id="A0A2A4HRG8"/>
<evidence type="ECO:0000313" key="2">
    <source>
        <dbReference type="EMBL" id="PCF97007.1"/>
    </source>
</evidence>
<dbReference type="InterPro" id="IPR023577">
    <property type="entry name" value="CYTH_domain"/>
</dbReference>